<dbReference type="GO" id="GO:1990904">
    <property type="term" value="C:ribonucleoprotein complex"/>
    <property type="evidence" value="ECO:0007669"/>
    <property type="project" value="UniProtKB-KW"/>
</dbReference>
<accession>A0ABD2NPT6</accession>
<dbReference type="NCBIfam" id="TIGR01038">
    <property type="entry name" value="uL22_arch_euk"/>
    <property type="match status" value="1"/>
</dbReference>
<proteinExistence type="inferred from homology"/>
<dbReference type="Proteomes" id="UP001516400">
    <property type="component" value="Unassembled WGS sequence"/>
</dbReference>
<dbReference type="InterPro" id="IPR001063">
    <property type="entry name" value="Ribosomal_uL22"/>
</dbReference>
<dbReference type="AlphaFoldDB" id="A0ABD2NPT6"/>
<evidence type="ECO:0000313" key="7">
    <source>
        <dbReference type="EMBL" id="KAL3280539.1"/>
    </source>
</evidence>
<dbReference type="SUPFAM" id="SSF54843">
    <property type="entry name" value="Ribosomal protein L22"/>
    <property type="match status" value="1"/>
</dbReference>
<dbReference type="PANTHER" id="PTHR11593:SF10">
    <property type="entry name" value="60S RIBOSOMAL PROTEIN L17"/>
    <property type="match status" value="1"/>
</dbReference>
<dbReference type="InterPro" id="IPR005721">
    <property type="entry name" value="Ribosomal_uL22_euk/arc"/>
</dbReference>
<dbReference type="InterPro" id="IPR036394">
    <property type="entry name" value="Ribosomal_uL22_sf"/>
</dbReference>
<evidence type="ECO:0000256" key="1">
    <source>
        <dbReference type="ARBA" id="ARBA00009451"/>
    </source>
</evidence>
<keyword evidence="3 6" id="KW-0687">Ribonucleoprotein</keyword>
<evidence type="ECO:0000256" key="3">
    <source>
        <dbReference type="ARBA" id="ARBA00023274"/>
    </source>
</evidence>
<sequence length="167" mass="18756">MGRRGCGNNYSIKSNDLQLLDHSKAKASNLPVHFKNTVETANAVRGMTVARALAYLKNVLAHKECVPFKKFKSGIGKTAQANQFGVVNGRWPQKSVKAVIEVIKNAISNAEYNNKDHDQFFIHHIQVNQAPTTTRRTYRAHGRINPYARHLCHIQVIIAIKKNEAEV</sequence>
<evidence type="ECO:0000256" key="2">
    <source>
        <dbReference type="ARBA" id="ARBA00022980"/>
    </source>
</evidence>
<organism evidence="7 8">
    <name type="scientific">Cryptolaemus montrouzieri</name>
    <dbReference type="NCBI Taxonomy" id="559131"/>
    <lineage>
        <taxon>Eukaryota</taxon>
        <taxon>Metazoa</taxon>
        <taxon>Ecdysozoa</taxon>
        <taxon>Arthropoda</taxon>
        <taxon>Hexapoda</taxon>
        <taxon>Insecta</taxon>
        <taxon>Pterygota</taxon>
        <taxon>Neoptera</taxon>
        <taxon>Endopterygota</taxon>
        <taxon>Coleoptera</taxon>
        <taxon>Polyphaga</taxon>
        <taxon>Cucujiformia</taxon>
        <taxon>Coccinelloidea</taxon>
        <taxon>Coccinellidae</taxon>
        <taxon>Scymninae</taxon>
        <taxon>Scymnini</taxon>
        <taxon>Cryptolaemus</taxon>
    </lineage>
</organism>
<evidence type="ECO:0000256" key="4">
    <source>
        <dbReference type="ARBA" id="ARBA00035207"/>
    </source>
</evidence>
<gene>
    <name evidence="7" type="ORF">HHI36_003771</name>
</gene>
<name>A0ABD2NPT6_9CUCU</name>
<comment type="caution">
    <text evidence="7">The sequence shown here is derived from an EMBL/GenBank/DDBJ whole genome shotgun (WGS) entry which is preliminary data.</text>
</comment>
<dbReference type="CDD" id="cd00336">
    <property type="entry name" value="Ribosomal_L22"/>
    <property type="match status" value="1"/>
</dbReference>
<dbReference type="PANTHER" id="PTHR11593">
    <property type="entry name" value="60S RIBOSOMAL PROTEIN L17"/>
    <property type="match status" value="1"/>
</dbReference>
<keyword evidence="2 6" id="KW-0689">Ribosomal protein</keyword>
<comment type="similarity">
    <text evidence="1 6">Belongs to the universal ribosomal protein uL22 family.</text>
</comment>
<reference evidence="7 8" key="1">
    <citation type="journal article" date="2021" name="BMC Biol.">
        <title>Horizontally acquired antibacterial genes associated with adaptive radiation of ladybird beetles.</title>
        <authorList>
            <person name="Li H.S."/>
            <person name="Tang X.F."/>
            <person name="Huang Y.H."/>
            <person name="Xu Z.Y."/>
            <person name="Chen M.L."/>
            <person name="Du X.Y."/>
            <person name="Qiu B.Y."/>
            <person name="Chen P.T."/>
            <person name="Zhang W."/>
            <person name="Slipinski A."/>
            <person name="Escalona H.E."/>
            <person name="Waterhouse R.M."/>
            <person name="Zwick A."/>
            <person name="Pang H."/>
        </authorList>
    </citation>
    <scope>NUCLEOTIDE SEQUENCE [LARGE SCALE GENOMIC DNA]</scope>
    <source>
        <strain evidence="7">SYSU2018</strain>
    </source>
</reference>
<evidence type="ECO:0000256" key="5">
    <source>
        <dbReference type="ARBA" id="ARBA00035325"/>
    </source>
</evidence>
<keyword evidence="8" id="KW-1185">Reference proteome</keyword>
<protein>
    <recommendedName>
        <fullName evidence="4">Large ribosomal subunit protein uL22</fullName>
    </recommendedName>
    <alternativeName>
        <fullName evidence="5">60S ribosomal protein L17</fullName>
    </alternativeName>
</protein>
<evidence type="ECO:0000313" key="8">
    <source>
        <dbReference type="Proteomes" id="UP001516400"/>
    </source>
</evidence>
<dbReference type="Pfam" id="PF00237">
    <property type="entry name" value="Ribosomal_L22"/>
    <property type="match status" value="1"/>
</dbReference>
<dbReference type="Gene3D" id="3.90.470.10">
    <property type="entry name" value="Ribosomal protein L22/L17"/>
    <property type="match status" value="1"/>
</dbReference>
<evidence type="ECO:0000256" key="6">
    <source>
        <dbReference type="RuleBase" id="RU004005"/>
    </source>
</evidence>
<dbReference type="EMBL" id="JABFTP020000144">
    <property type="protein sequence ID" value="KAL3280539.1"/>
    <property type="molecule type" value="Genomic_DNA"/>
</dbReference>
<dbReference type="GO" id="GO:0005840">
    <property type="term" value="C:ribosome"/>
    <property type="evidence" value="ECO:0007669"/>
    <property type="project" value="UniProtKB-KW"/>
</dbReference>